<sequence>MIATQLAVMLAICFILSSSSAVFGASQNPWIEDVDIAIKEMKGANYFTFVTLMNMVEGKLGGNATLLMPNDQLLSNIPISEDRVMEFLSKHLIPSRLLLDDLARLPNGTMLPTGDRQGYLLTITSNVHTSFMLNNVKIVGPNICVQSSIICHGIDGILSGAEDDDLVYVDGCHQVSAGFTKKTLGTVTLFLLFFCFLA</sequence>
<dbReference type="STRING" id="29655.A0A0K9P5T3"/>
<evidence type="ECO:0000256" key="1">
    <source>
        <dbReference type="ARBA" id="ARBA00007843"/>
    </source>
</evidence>
<evidence type="ECO:0000256" key="2">
    <source>
        <dbReference type="SAM" id="SignalP"/>
    </source>
</evidence>
<reference evidence="5" key="1">
    <citation type="journal article" date="2016" name="Nature">
        <title>The genome of the seagrass Zostera marina reveals angiosperm adaptation to the sea.</title>
        <authorList>
            <person name="Olsen J.L."/>
            <person name="Rouze P."/>
            <person name="Verhelst B."/>
            <person name="Lin Y.-C."/>
            <person name="Bayer T."/>
            <person name="Collen J."/>
            <person name="Dattolo E."/>
            <person name="De Paoli E."/>
            <person name="Dittami S."/>
            <person name="Maumus F."/>
            <person name="Michel G."/>
            <person name="Kersting A."/>
            <person name="Lauritano C."/>
            <person name="Lohaus R."/>
            <person name="Toepel M."/>
            <person name="Tonon T."/>
            <person name="Vanneste K."/>
            <person name="Amirebrahimi M."/>
            <person name="Brakel J."/>
            <person name="Bostroem C."/>
            <person name="Chovatia M."/>
            <person name="Grimwood J."/>
            <person name="Jenkins J.W."/>
            <person name="Jueterbock A."/>
            <person name="Mraz A."/>
            <person name="Stam W.T."/>
            <person name="Tice H."/>
            <person name="Bornberg-Bauer E."/>
            <person name="Green P.J."/>
            <person name="Pearson G.A."/>
            <person name="Procaccini G."/>
            <person name="Duarte C.M."/>
            <person name="Schmutz J."/>
            <person name="Reusch T.B.H."/>
            <person name="Van de Peer Y."/>
        </authorList>
    </citation>
    <scope>NUCLEOTIDE SEQUENCE [LARGE SCALE GENOMIC DNA]</scope>
    <source>
        <strain evidence="5">cv. Finnish</strain>
    </source>
</reference>
<comment type="similarity">
    <text evidence="1">Belongs to the fasciclin-like AGP family.</text>
</comment>
<dbReference type="OrthoDB" id="1934418at2759"/>
<accession>A0A0K9P5T3</accession>
<dbReference type="Proteomes" id="UP000036987">
    <property type="component" value="Unassembled WGS sequence"/>
</dbReference>
<comment type="caution">
    <text evidence="4">The sequence shown here is derived from an EMBL/GenBank/DDBJ whole genome shotgun (WGS) entry which is preliminary data.</text>
</comment>
<evidence type="ECO:0000313" key="5">
    <source>
        <dbReference type="Proteomes" id="UP000036987"/>
    </source>
</evidence>
<keyword evidence="2" id="KW-0732">Signal</keyword>
<organism evidence="4 5">
    <name type="scientific">Zostera marina</name>
    <name type="common">Eelgrass</name>
    <dbReference type="NCBI Taxonomy" id="29655"/>
    <lineage>
        <taxon>Eukaryota</taxon>
        <taxon>Viridiplantae</taxon>
        <taxon>Streptophyta</taxon>
        <taxon>Embryophyta</taxon>
        <taxon>Tracheophyta</taxon>
        <taxon>Spermatophyta</taxon>
        <taxon>Magnoliopsida</taxon>
        <taxon>Liliopsida</taxon>
        <taxon>Zosteraceae</taxon>
        <taxon>Zostera</taxon>
    </lineage>
</organism>
<dbReference type="AlphaFoldDB" id="A0A0K9P5T3"/>
<feature type="signal peptide" evidence="2">
    <location>
        <begin position="1"/>
        <end position="21"/>
    </location>
</feature>
<dbReference type="Pfam" id="PF02469">
    <property type="entry name" value="Fasciclin"/>
    <property type="match status" value="1"/>
</dbReference>
<proteinExistence type="inferred from homology"/>
<gene>
    <name evidence="4" type="ORF">ZOSMA_372G00070</name>
</gene>
<feature type="chain" id="PRO_5005527619" description="FAS1 domain-containing protein" evidence="2">
    <location>
        <begin position="22"/>
        <end position="198"/>
    </location>
</feature>
<dbReference type="Gene3D" id="2.30.180.10">
    <property type="entry name" value="FAS1 domain"/>
    <property type="match status" value="1"/>
</dbReference>
<dbReference type="PANTHER" id="PTHR36069:SF1">
    <property type="entry name" value="EXPRESSED PROTEIN"/>
    <property type="match status" value="1"/>
</dbReference>
<dbReference type="SMART" id="SM00554">
    <property type="entry name" value="FAS1"/>
    <property type="match status" value="1"/>
</dbReference>
<keyword evidence="5" id="KW-1185">Reference proteome</keyword>
<feature type="domain" description="FAS1" evidence="3">
    <location>
        <begin position="31"/>
        <end position="158"/>
    </location>
</feature>
<evidence type="ECO:0000259" key="3">
    <source>
        <dbReference type="PROSITE" id="PS50213"/>
    </source>
</evidence>
<dbReference type="InterPro" id="IPR036378">
    <property type="entry name" value="FAS1_dom_sf"/>
</dbReference>
<dbReference type="InterPro" id="IPR053339">
    <property type="entry name" value="FAS1_domain_protein"/>
</dbReference>
<dbReference type="EMBL" id="LFYR01001158">
    <property type="protein sequence ID" value="KMZ64386.1"/>
    <property type="molecule type" value="Genomic_DNA"/>
</dbReference>
<dbReference type="InterPro" id="IPR000782">
    <property type="entry name" value="FAS1_domain"/>
</dbReference>
<protein>
    <recommendedName>
        <fullName evidence="3">FAS1 domain-containing protein</fullName>
    </recommendedName>
</protein>
<evidence type="ECO:0000313" key="4">
    <source>
        <dbReference type="EMBL" id="KMZ64386.1"/>
    </source>
</evidence>
<dbReference type="SUPFAM" id="SSF82153">
    <property type="entry name" value="FAS1 domain"/>
    <property type="match status" value="1"/>
</dbReference>
<dbReference type="PROSITE" id="PS50213">
    <property type="entry name" value="FAS1"/>
    <property type="match status" value="1"/>
</dbReference>
<name>A0A0K9P5T3_ZOSMR</name>
<dbReference type="PANTHER" id="PTHR36069">
    <property type="entry name" value="EXPRESSED PROTEIN-RELATED"/>
    <property type="match status" value="1"/>
</dbReference>